<evidence type="ECO:0000256" key="3">
    <source>
        <dbReference type="RuleBase" id="RU000363"/>
    </source>
</evidence>
<dbReference type="PRINTS" id="PR00081">
    <property type="entry name" value="GDHRDH"/>
</dbReference>
<dbReference type="CDD" id="cd05233">
    <property type="entry name" value="SDR_c"/>
    <property type="match status" value="1"/>
</dbReference>
<comment type="caution">
    <text evidence="5">The sequence shown here is derived from an EMBL/GenBank/DDBJ whole genome shotgun (WGS) entry which is preliminary data.</text>
</comment>
<organism evidence="5">
    <name type="scientific">Caldithrix abyssi</name>
    <dbReference type="NCBI Taxonomy" id="187145"/>
    <lineage>
        <taxon>Bacteria</taxon>
        <taxon>Pseudomonadati</taxon>
        <taxon>Calditrichota</taxon>
        <taxon>Calditrichia</taxon>
        <taxon>Calditrichales</taxon>
        <taxon>Calditrichaceae</taxon>
        <taxon>Caldithrix</taxon>
    </lineage>
</organism>
<evidence type="ECO:0000313" key="5">
    <source>
        <dbReference type="EMBL" id="HED09598.1"/>
    </source>
</evidence>
<dbReference type="AlphaFoldDB" id="A0A7V1PTG2"/>
<dbReference type="InterPro" id="IPR057326">
    <property type="entry name" value="KR_dom"/>
</dbReference>
<gene>
    <name evidence="5" type="ORF">ENJ10_02835</name>
</gene>
<evidence type="ECO:0000259" key="4">
    <source>
        <dbReference type="SMART" id="SM00822"/>
    </source>
</evidence>
<dbReference type="GO" id="GO:0016491">
    <property type="term" value="F:oxidoreductase activity"/>
    <property type="evidence" value="ECO:0007669"/>
    <property type="project" value="UniProtKB-KW"/>
</dbReference>
<comment type="similarity">
    <text evidence="1 3">Belongs to the short-chain dehydrogenases/reductases (SDR) family.</text>
</comment>
<dbReference type="Pfam" id="PF00106">
    <property type="entry name" value="adh_short"/>
    <property type="match status" value="1"/>
</dbReference>
<dbReference type="SUPFAM" id="SSF51735">
    <property type="entry name" value="NAD(P)-binding Rossmann-fold domains"/>
    <property type="match status" value="1"/>
</dbReference>
<dbReference type="PANTHER" id="PTHR44196">
    <property type="entry name" value="DEHYDROGENASE/REDUCTASE SDR FAMILY MEMBER 7B"/>
    <property type="match status" value="1"/>
</dbReference>
<feature type="domain" description="Ketoreductase" evidence="4">
    <location>
        <begin position="6"/>
        <end position="191"/>
    </location>
</feature>
<dbReference type="SMART" id="SM00822">
    <property type="entry name" value="PKS_KR"/>
    <property type="match status" value="1"/>
</dbReference>
<dbReference type="EMBL" id="DRLD01000071">
    <property type="protein sequence ID" value="HED09598.1"/>
    <property type="molecule type" value="Genomic_DNA"/>
</dbReference>
<evidence type="ECO:0000256" key="2">
    <source>
        <dbReference type="ARBA" id="ARBA00023002"/>
    </source>
</evidence>
<proteinExistence type="inferred from homology"/>
<dbReference type="InterPro" id="IPR036291">
    <property type="entry name" value="NAD(P)-bd_dom_sf"/>
</dbReference>
<dbReference type="PROSITE" id="PS00061">
    <property type="entry name" value="ADH_SHORT"/>
    <property type="match status" value="1"/>
</dbReference>
<protein>
    <submittedName>
        <fullName evidence="5">SDR family oxidoreductase</fullName>
    </submittedName>
</protein>
<dbReference type="PANTHER" id="PTHR44196:SF1">
    <property type="entry name" value="DEHYDROGENASE_REDUCTASE SDR FAMILY MEMBER 7B"/>
    <property type="match status" value="1"/>
</dbReference>
<dbReference type="Proteomes" id="UP000886005">
    <property type="component" value="Unassembled WGS sequence"/>
</dbReference>
<sequence>MPIPSNLAVVTGASRGIGAAIARMFAEEGVAVLLLARNKAALDAVAAYLEAEGGTPHVMAVDISVSADLEKVSAFVKSYKGKLRYLVHNAAVARVGKIAAMSMADWRRTLDVNLTAPFSLTQKLLPFMKDGGHIFFVNSVAGRQVFPEWGGYSASKFGLRALADALRMELAGEGIKVTTLYPGAVDTPLHETLPYNWEREKMMKPQNIADAVKYIIRQPGNICINELDLASAAGLF</sequence>
<evidence type="ECO:0000256" key="1">
    <source>
        <dbReference type="ARBA" id="ARBA00006484"/>
    </source>
</evidence>
<accession>A0A7V1PTG2</accession>
<dbReference type="InterPro" id="IPR020904">
    <property type="entry name" value="Sc_DH/Rdtase_CS"/>
</dbReference>
<name>A0A7V1PTG2_CALAY</name>
<reference evidence="5" key="1">
    <citation type="journal article" date="2020" name="mSystems">
        <title>Genome- and Community-Level Interaction Insights into Carbon Utilization and Element Cycling Functions of Hydrothermarchaeota in Hydrothermal Sediment.</title>
        <authorList>
            <person name="Zhou Z."/>
            <person name="Liu Y."/>
            <person name="Xu W."/>
            <person name="Pan J."/>
            <person name="Luo Z.H."/>
            <person name="Li M."/>
        </authorList>
    </citation>
    <scope>NUCLEOTIDE SEQUENCE [LARGE SCALE GENOMIC DNA]</scope>
    <source>
        <strain evidence="5">HyVt-456</strain>
    </source>
</reference>
<dbReference type="GO" id="GO:0016020">
    <property type="term" value="C:membrane"/>
    <property type="evidence" value="ECO:0007669"/>
    <property type="project" value="TreeGrafter"/>
</dbReference>
<dbReference type="Gene3D" id="3.40.50.720">
    <property type="entry name" value="NAD(P)-binding Rossmann-like Domain"/>
    <property type="match status" value="1"/>
</dbReference>
<dbReference type="InterPro" id="IPR002347">
    <property type="entry name" value="SDR_fam"/>
</dbReference>
<keyword evidence="2" id="KW-0560">Oxidoreductase</keyword>
<dbReference type="PRINTS" id="PR00080">
    <property type="entry name" value="SDRFAMILY"/>
</dbReference>